<evidence type="ECO:0000259" key="3">
    <source>
        <dbReference type="Pfam" id="PF02737"/>
    </source>
</evidence>
<sequence length="492" mass="54067">MSAERRWDKRQFQLEESTTLNGGARTIFIESMTPGTTVPPHFHNRFSETFNLISGSIAVYSSSEPDLDLLESSAQDLEVGKPVVVEPGRFHKYKVGGNGNSVLRVTLTPGDADFERLLKIVNGLAVDGELASMGDSLTLMAVIMGLSDANLIGPTKEVLDGVRAEKKDEVEALKTKLLAKYDTEEALQSDVLAISQGASISESKMNRARSAVTILGAGTQGKRLAFMWTRKGRPVYLIDKDERQCESAGIEIQKMRDSWQSTSITSDTWGKVTVDKPELLTEAMGNSWLLVECLPENLKLKRSIIQDLDKLASAGIIIASNSSSYTIDEIIQDVTLKGDKDFISLHSYWPPETSALEIMASASTKPGVLSQVAEEARSHGFSPFIVRKPSTGYIYNRIWAAIKRETLLAVSEGIATPEEIDAIFKDVLKTPKGPCEQMDVVGLDVVLDIEEHYAETRPGIPKEPRELLKRMIADKKLGVKSGSGFYTYSSEK</sequence>
<dbReference type="InterPro" id="IPR006108">
    <property type="entry name" value="3HC_DH_C"/>
</dbReference>
<dbReference type="STRING" id="1093900.A0A507AVN1"/>
<dbReference type="InParanoid" id="A0A507AVN1"/>
<dbReference type="AlphaFoldDB" id="A0A507AVN1"/>
<dbReference type="InterPro" id="IPR036291">
    <property type="entry name" value="NAD(P)-bd_dom_sf"/>
</dbReference>
<organism evidence="4 5">
    <name type="scientific">Thyridium curvatum</name>
    <dbReference type="NCBI Taxonomy" id="1093900"/>
    <lineage>
        <taxon>Eukaryota</taxon>
        <taxon>Fungi</taxon>
        <taxon>Dikarya</taxon>
        <taxon>Ascomycota</taxon>
        <taxon>Pezizomycotina</taxon>
        <taxon>Sordariomycetes</taxon>
        <taxon>Sordariomycetidae</taxon>
        <taxon>Thyridiales</taxon>
        <taxon>Thyridiaceae</taxon>
        <taxon>Thyridium</taxon>
    </lineage>
</organism>
<dbReference type="SUPFAM" id="SSF51182">
    <property type="entry name" value="RmlC-like cupins"/>
    <property type="match status" value="1"/>
</dbReference>
<dbReference type="GO" id="GO:0006631">
    <property type="term" value="P:fatty acid metabolic process"/>
    <property type="evidence" value="ECO:0007669"/>
    <property type="project" value="InterPro"/>
</dbReference>
<dbReference type="Gene3D" id="2.60.120.10">
    <property type="entry name" value="Jelly Rolls"/>
    <property type="match status" value="1"/>
</dbReference>
<keyword evidence="5" id="KW-1185">Reference proteome</keyword>
<dbReference type="GeneID" id="41975195"/>
<dbReference type="SUPFAM" id="SSF51735">
    <property type="entry name" value="NAD(P)-binding Rossmann-fold domains"/>
    <property type="match status" value="1"/>
</dbReference>
<comment type="caution">
    <text evidence="4">The sequence shown here is derived from an EMBL/GenBank/DDBJ whole genome shotgun (WGS) entry which is preliminary data.</text>
</comment>
<dbReference type="Pfam" id="PF00725">
    <property type="entry name" value="3HCDH"/>
    <property type="match status" value="1"/>
</dbReference>
<reference evidence="4 5" key="1">
    <citation type="submission" date="2019-06" db="EMBL/GenBank/DDBJ databases">
        <title>Draft genome sequence of the filamentous fungus Phialemoniopsis curvata isolated from diesel fuel.</title>
        <authorList>
            <person name="Varaljay V.A."/>
            <person name="Lyon W.J."/>
            <person name="Crouch A.L."/>
            <person name="Drake C.E."/>
            <person name="Hollomon J.M."/>
            <person name="Nadeau L.J."/>
            <person name="Nunn H.S."/>
            <person name="Stevenson B.S."/>
            <person name="Bojanowski C.L."/>
            <person name="Crookes-Goodson W.J."/>
        </authorList>
    </citation>
    <scope>NUCLEOTIDE SEQUENCE [LARGE SCALE GENOMIC DNA]</scope>
    <source>
        <strain evidence="4 5">D216</strain>
    </source>
</reference>
<evidence type="ECO:0000313" key="5">
    <source>
        <dbReference type="Proteomes" id="UP000319257"/>
    </source>
</evidence>
<dbReference type="OrthoDB" id="5958943at2759"/>
<feature type="domain" description="3-hydroxyacyl-CoA dehydrogenase NAD binding" evidence="3">
    <location>
        <begin position="212"/>
        <end position="386"/>
    </location>
</feature>
<dbReference type="Gene3D" id="1.10.1040.10">
    <property type="entry name" value="N-(1-d-carboxylethyl)-l-norvaline Dehydrogenase, domain 2"/>
    <property type="match status" value="1"/>
</dbReference>
<dbReference type="RefSeq" id="XP_030993248.1">
    <property type="nucleotide sequence ID" value="XM_031142526.1"/>
</dbReference>
<dbReference type="SUPFAM" id="SSF48179">
    <property type="entry name" value="6-phosphogluconate dehydrogenase C-terminal domain-like"/>
    <property type="match status" value="1"/>
</dbReference>
<gene>
    <name evidence="4" type="ORF">E0L32_007748</name>
</gene>
<dbReference type="Gene3D" id="3.40.50.720">
    <property type="entry name" value="NAD(P)-binding Rossmann-like Domain"/>
    <property type="match status" value="1"/>
</dbReference>
<evidence type="ECO:0008006" key="6">
    <source>
        <dbReference type="Google" id="ProtNLM"/>
    </source>
</evidence>
<dbReference type="Pfam" id="PF02737">
    <property type="entry name" value="3HCDH_N"/>
    <property type="match status" value="1"/>
</dbReference>
<dbReference type="GO" id="GO:0070403">
    <property type="term" value="F:NAD+ binding"/>
    <property type="evidence" value="ECO:0007669"/>
    <property type="project" value="InterPro"/>
</dbReference>
<dbReference type="PANTHER" id="PTHR48075:SF3">
    <property type="entry name" value="3-HYDROXYACYL-COA DEHYDROGENASE"/>
    <property type="match status" value="1"/>
</dbReference>
<protein>
    <recommendedName>
        <fullName evidence="6">3-hydroxyacyl-CoA dehydrogenase</fullName>
    </recommendedName>
</protein>
<dbReference type="GO" id="GO:0016616">
    <property type="term" value="F:oxidoreductase activity, acting on the CH-OH group of donors, NAD or NADP as acceptor"/>
    <property type="evidence" value="ECO:0007669"/>
    <property type="project" value="InterPro"/>
</dbReference>
<dbReference type="InterPro" id="IPR013328">
    <property type="entry name" value="6PGD_dom2"/>
</dbReference>
<keyword evidence="1" id="KW-0560">Oxidoreductase</keyword>
<accession>A0A507AVN1</accession>
<name>A0A507AVN1_9PEZI</name>
<evidence type="ECO:0000313" key="4">
    <source>
        <dbReference type="EMBL" id="TPX11537.1"/>
    </source>
</evidence>
<evidence type="ECO:0000256" key="1">
    <source>
        <dbReference type="ARBA" id="ARBA00023002"/>
    </source>
</evidence>
<dbReference type="InterPro" id="IPR008927">
    <property type="entry name" value="6-PGluconate_DH-like_C_sf"/>
</dbReference>
<dbReference type="InterPro" id="IPR006176">
    <property type="entry name" value="3-OHacyl-CoA_DH_NAD-bd"/>
</dbReference>
<proteinExistence type="predicted"/>
<dbReference type="PANTHER" id="PTHR48075">
    <property type="entry name" value="3-HYDROXYACYL-COA DEHYDROGENASE FAMILY PROTEIN"/>
    <property type="match status" value="1"/>
</dbReference>
<dbReference type="InterPro" id="IPR011051">
    <property type="entry name" value="RmlC_Cupin_sf"/>
</dbReference>
<feature type="domain" description="3-hydroxyacyl-CoA dehydrogenase C-terminal" evidence="2">
    <location>
        <begin position="392"/>
        <end position="488"/>
    </location>
</feature>
<dbReference type="Proteomes" id="UP000319257">
    <property type="component" value="Unassembled WGS sequence"/>
</dbReference>
<dbReference type="InterPro" id="IPR014710">
    <property type="entry name" value="RmlC-like_jellyroll"/>
</dbReference>
<evidence type="ECO:0000259" key="2">
    <source>
        <dbReference type="Pfam" id="PF00725"/>
    </source>
</evidence>
<dbReference type="EMBL" id="SKBQ01000048">
    <property type="protein sequence ID" value="TPX11537.1"/>
    <property type="molecule type" value="Genomic_DNA"/>
</dbReference>